<sequence length="645" mass="69527">MTAPCLGLVPLLTCSTILPRLTPTMLRALPSAADVRHVLRAPPGGTGVLATQPMTVADLCPMHPPGCRSKESGGAVGGRTRGGQGGRLGPRDTKLASPVVARAQRLCHSCAAAQKGPLGQRAHVLPWTIKSGGAGCLFAPAPGLSEDSAALEASERPGAPVIKSKIVGAGCLSAQAPAFQKPPPRQRLLKGLVHQRTGTQLPRDRKRKRGSPPQWPRTIKSGGAGCLSAPAPGLSEASAEPRLLKGLVHQRTGTQLHREKQKRPAAPGVALQLKGLCGVSRVPQAAFGRRSDRRVARGKLVLAENWCWQPDSEEEDSTNNPKSINFLLIYQDNLKFLSFETMFSKAVLCKIVVMTDYKVDMQSINAFRVPSSLSKTSKLDSKVKRIGPHIEIFQVFRERTRSIITKKTIRMITIMQAYVRGWLERRRYHRILNKALNHGPSLRAVINMYHRLIHRVKHRLGLWRTRQIINYSELEEWMDRKKFYETMFAKRQDWQGLERSELLKFFNDCGHYPTLQQIDQPIRANKMAVNLHMLREGGVKKAESMAAVRVGGGAAVEHAAMVASEAVAGSVSGGDTATVVAAAAVGGACSGGGRRGMAGGVRGRGGLGGGGGCGRGVARRVARGEAGGAWWGGWVGGARISSTRG</sequence>
<dbReference type="InterPro" id="IPR000048">
    <property type="entry name" value="IQ_motif_EF-hand-BS"/>
</dbReference>
<organism evidence="2 3">
    <name type="scientific">Cnephaeus nilssonii</name>
    <name type="common">Northern bat</name>
    <name type="synonym">Eptesicus nilssonii</name>
    <dbReference type="NCBI Taxonomy" id="3371016"/>
    <lineage>
        <taxon>Eukaryota</taxon>
        <taxon>Metazoa</taxon>
        <taxon>Chordata</taxon>
        <taxon>Craniata</taxon>
        <taxon>Vertebrata</taxon>
        <taxon>Euteleostomi</taxon>
        <taxon>Mammalia</taxon>
        <taxon>Eutheria</taxon>
        <taxon>Laurasiatheria</taxon>
        <taxon>Chiroptera</taxon>
        <taxon>Yangochiroptera</taxon>
        <taxon>Vespertilionidae</taxon>
        <taxon>Cnephaeus</taxon>
    </lineage>
</organism>
<feature type="region of interest" description="Disordered" evidence="1">
    <location>
        <begin position="176"/>
        <end position="235"/>
    </location>
</feature>
<dbReference type="PROSITE" id="PS50096">
    <property type="entry name" value="IQ"/>
    <property type="match status" value="1"/>
</dbReference>
<evidence type="ECO:0000313" key="2">
    <source>
        <dbReference type="EMBL" id="KAK1343156.1"/>
    </source>
</evidence>
<evidence type="ECO:0000313" key="3">
    <source>
        <dbReference type="Proteomes" id="UP001177744"/>
    </source>
</evidence>
<dbReference type="Proteomes" id="UP001177744">
    <property type="component" value="Unassembled WGS sequence"/>
</dbReference>
<name>A0AA40LR63_CNENI</name>
<dbReference type="EMBL" id="JAULJE010000005">
    <property type="protein sequence ID" value="KAK1343156.1"/>
    <property type="molecule type" value="Genomic_DNA"/>
</dbReference>
<accession>A0AA40LR63</accession>
<dbReference type="PANTHER" id="PTHR35978">
    <property type="entry name" value="IQ DOMAIN-CONTAINING PROTEIN M"/>
    <property type="match status" value="1"/>
</dbReference>
<reference evidence="2" key="1">
    <citation type="submission" date="2023-06" db="EMBL/GenBank/DDBJ databases">
        <title>Reference genome for the Northern bat (Eptesicus nilssonii), a most northern bat species.</title>
        <authorList>
            <person name="Laine V.N."/>
            <person name="Pulliainen A.T."/>
            <person name="Lilley T.M."/>
        </authorList>
    </citation>
    <scope>NUCLEOTIDE SEQUENCE</scope>
    <source>
        <strain evidence="2">BLF_Eptnil</strain>
        <tissue evidence="2">Kidney</tissue>
    </source>
</reference>
<gene>
    <name evidence="2" type="ORF">QTO34_015931</name>
</gene>
<dbReference type="AlphaFoldDB" id="A0AA40LR63"/>
<feature type="compositionally biased region" description="Gly residues" evidence="1">
    <location>
        <begin position="74"/>
        <end position="88"/>
    </location>
</feature>
<feature type="region of interest" description="Disordered" evidence="1">
    <location>
        <begin position="67"/>
        <end position="92"/>
    </location>
</feature>
<dbReference type="SMART" id="SM00015">
    <property type="entry name" value="IQ"/>
    <property type="match status" value="1"/>
</dbReference>
<evidence type="ECO:0000256" key="1">
    <source>
        <dbReference type="SAM" id="MobiDB-lite"/>
    </source>
</evidence>
<comment type="caution">
    <text evidence="2">The sequence shown here is derived from an EMBL/GenBank/DDBJ whole genome shotgun (WGS) entry which is preliminary data.</text>
</comment>
<dbReference type="PANTHER" id="PTHR35978:SF1">
    <property type="entry name" value="IQ DOMAIN-CONTAINING PROTEIN M"/>
    <property type="match status" value="1"/>
</dbReference>
<proteinExistence type="predicted"/>
<protein>
    <submittedName>
        <fullName evidence="2">Uncharacterized protein</fullName>
    </submittedName>
</protein>
<keyword evidence="3" id="KW-1185">Reference proteome</keyword>